<dbReference type="SUPFAM" id="SSF56112">
    <property type="entry name" value="Protein kinase-like (PK-like)"/>
    <property type="match status" value="1"/>
</dbReference>
<evidence type="ECO:0000313" key="1">
    <source>
        <dbReference type="EMBL" id="APX11209.1"/>
    </source>
</evidence>
<dbReference type="InterPro" id="IPR006748">
    <property type="entry name" value="NH2Glyco/OHUrea_AB-resist_kin"/>
</dbReference>
<dbReference type="RefSeq" id="WP_076627073.1">
    <property type="nucleotide sequence ID" value="NZ_CP019312.1"/>
</dbReference>
<dbReference type="Gene3D" id="3.30.200.20">
    <property type="entry name" value="Phosphorylase Kinase, domain 1"/>
    <property type="match status" value="1"/>
</dbReference>
<keyword evidence="2" id="KW-1185">Reference proteome</keyword>
<dbReference type="Proteomes" id="UP000186336">
    <property type="component" value="Chromosome"/>
</dbReference>
<evidence type="ECO:0008006" key="3">
    <source>
        <dbReference type="Google" id="ProtNLM"/>
    </source>
</evidence>
<name>A0A1P8MTC3_9RHOB</name>
<dbReference type="GO" id="GO:0019748">
    <property type="term" value="P:secondary metabolic process"/>
    <property type="evidence" value="ECO:0007669"/>
    <property type="project" value="InterPro"/>
</dbReference>
<gene>
    <name evidence="1" type="ORF">BWR18_05545</name>
</gene>
<dbReference type="InterPro" id="IPR011009">
    <property type="entry name" value="Kinase-like_dom_sf"/>
</dbReference>
<reference evidence="1 2" key="1">
    <citation type="submission" date="2017-01" db="EMBL/GenBank/DDBJ databases">
        <title>Complete genome of Tateyamaria omphalii DOK1-4 isolated from seawater in Dokdo.</title>
        <authorList>
            <person name="Kim J.H."/>
            <person name="Chi W.-J."/>
        </authorList>
    </citation>
    <scope>NUCLEOTIDE SEQUENCE [LARGE SCALE GENOMIC DNA]</scope>
    <source>
        <strain evidence="1 2">DOK1-4</strain>
    </source>
</reference>
<sequence>MHFDPHLLTTFQITQPHHVTDAPIASLWRVTRADGTQACLKCYKDDDLRDEAPGFDLLAAQNGQGAARIYQRQDAAILMEWLDGPSLGDMVRNRDDEQATQILGKVAQQLHRAKFEPPRGLDPLPNRFKALFAATFTPDCPSHIQATVNAACKLAVHLLANQTNIRPLHGDLHHDNVRGSDRGYLAFDAKGVLGEPTFELANAFRNPLGADALFSDPRVIQRRAAQWSAALNVSQTRLLSWAAAYSALSLTWTHKGVFGPEMSKDMDLIDTCLTLIAQGQEA</sequence>
<dbReference type="GO" id="GO:0016773">
    <property type="term" value="F:phosphotransferase activity, alcohol group as acceptor"/>
    <property type="evidence" value="ECO:0007669"/>
    <property type="project" value="InterPro"/>
</dbReference>
<organism evidence="1 2">
    <name type="scientific">Tateyamaria omphalii</name>
    <dbReference type="NCBI Taxonomy" id="299262"/>
    <lineage>
        <taxon>Bacteria</taxon>
        <taxon>Pseudomonadati</taxon>
        <taxon>Pseudomonadota</taxon>
        <taxon>Alphaproteobacteria</taxon>
        <taxon>Rhodobacterales</taxon>
        <taxon>Roseobacteraceae</taxon>
        <taxon>Tateyamaria</taxon>
    </lineage>
</organism>
<proteinExistence type="predicted"/>
<protein>
    <recommendedName>
        <fullName evidence="3">Streptomycin resistance protein</fullName>
    </recommendedName>
</protein>
<dbReference type="KEGG" id="tom:BWR18_05545"/>
<dbReference type="OrthoDB" id="3638028at2"/>
<dbReference type="EMBL" id="CP019312">
    <property type="protein sequence ID" value="APX11209.1"/>
    <property type="molecule type" value="Genomic_DNA"/>
</dbReference>
<dbReference type="AlphaFoldDB" id="A0A1P8MTC3"/>
<dbReference type="STRING" id="299262.BWR18_05545"/>
<accession>A0A1P8MTC3</accession>
<evidence type="ECO:0000313" key="2">
    <source>
        <dbReference type="Proteomes" id="UP000186336"/>
    </source>
</evidence>
<dbReference type="Pfam" id="PF04655">
    <property type="entry name" value="APH_6_hur"/>
    <property type="match status" value="1"/>
</dbReference>